<protein>
    <recommendedName>
        <fullName evidence="3">DUF481 domain-containing protein</fullName>
    </recommendedName>
</protein>
<keyword evidence="2" id="KW-1185">Reference proteome</keyword>
<dbReference type="Proteomes" id="UP000199227">
    <property type="component" value="Unassembled WGS sequence"/>
</dbReference>
<evidence type="ECO:0000313" key="1">
    <source>
        <dbReference type="EMBL" id="SFO97808.1"/>
    </source>
</evidence>
<proteinExistence type="predicted"/>
<dbReference type="AlphaFoldDB" id="A0A1I5LKG0"/>
<dbReference type="OrthoDB" id="5333575at2"/>
<reference evidence="1 2" key="1">
    <citation type="submission" date="2016-10" db="EMBL/GenBank/DDBJ databases">
        <authorList>
            <person name="de Groot N.N."/>
        </authorList>
    </citation>
    <scope>NUCLEOTIDE SEQUENCE [LARGE SCALE GENOMIC DNA]</scope>
    <source>
        <strain evidence="1 2">EP1-55-1</strain>
    </source>
</reference>
<evidence type="ECO:0000313" key="2">
    <source>
        <dbReference type="Proteomes" id="UP000199227"/>
    </source>
</evidence>
<dbReference type="STRING" id="223786.SAMN05216234_10371"/>
<dbReference type="InterPro" id="IPR007433">
    <property type="entry name" value="DUF481"/>
</dbReference>
<dbReference type="RefSeq" id="WP_092910486.1">
    <property type="nucleotide sequence ID" value="NZ_FOXB01000003.1"/>
</dbReference>
<gene>
    <name evidence="1" type="ORF">SAMN05216234_10371</name>
</gene>
<sequence>MIKLTRFIAPLLVAVPLFAYINVTPIEVGEEPGTTGSLAFSLSTKRGNVETNEYTVDADIRYDSNSTYALWFFGGYNYAKAHDTEIENSSFAHMRYLHVLTPELYGEAFIQTEQDKFKDLSNRSLIGADARYRFFSSSKYGKGYISLGTLLETIRYKNPQIDPNEDNIRLSTYLFYTKKFESKATFNAFAYYQPCINEFSDYTIISMAEVQFPIYKNFHLVVSIKANYDSRPPKFSDIKNYDVTQKTALMWKF</sequence>
<organism evidence="1 2">
    <name type="scientific">Hydrogenimonas thermophila</name>
    <dbReference type="NCBI Taxonomy" id="223786"/>
    <lineage>
        <taxon>Bacteria</taxon>
        <taxon>Pseudomonadati</taxon>
        <taxon>Campylobacterota</taxon>
        <taxon>Epsilonproteobacteria</taxon>
        <taxon>Campylobacterales</taxon>
        <taxon>Hydrogenimonadaceae</taxon>
        <taxon>Hydrogenimonas</taxon>
    </lineage>
</organism>
<dbReference type="Pfam" id="PF04338">
    <property type="entry name" value="DUF481"/>
    <property type="match status" value="1"/>
</dbReference>
<accession>A0A1I5LKG0</accession>
<evidence type="ECO:0008006" key="3">
    <source>
        <dbReference type="Google" id="ProtNLM"/>
    </source>
</evidence>
<dbReference type="EMBL" id="FOXB01000003">
    <property type="protein sequence ID" value="SFO97808.1"/>
    <property type="molecule type" value="Genomic_DNA"/>
</dbReference>
<name>A0A1I5LKG0_9BACT</name>